<comment type="subcellular location">
    <subcellularLocation>
        <location evidence="1">Mitochondrion outer membrane</location>
        <topology evidence="1">Peripheral membrane protein</topology>
    </subcellularLocation>
</comment>
<comment type="similarity">
    <text evidence="2">Belongs to the FMP52 family.</text>
</comment>
<organism evidence="4 5">
    <name type="scientific">Asterophora parasitica</name>
    <dbReference type="NCBI Taxonomy" id="117018"/>
    <lineage>
        <taxon>Eukaryota</taxon>
        <taxon>Fungi</taxon>
        <taxon>Dikarya</taxon>
        <taxon>Basidiomycota</taxon>
        <taxon>Agaricomycotina</taxon>
        <taxon>Agaricomycetes</taxon>
        <taxon>Agaricomycetidae</taxon>
        <taxon>Agaricales</taxon>
        <taxon>Tricholomatineae</taxon>
        <taxon>Lyophyllaceae</taxon>
        <taxon>Asterophora</taxon>
    </lineage>
</organism>
<dbReference type="GO" id="GO:0005741">
    <property type="term" value="C:mitochondrial outer membrane"/>
    <property type="evidence" value="ECO:0007669"/>
    <property type="project" value="UniProtKB-SubCell"/>
</dbReference>
<reference evidence="4" key="2">
    <citation type="submission" date="2021-10" db="EMBL/GenBank/DDBJ databases">
        <title>Phylogenomics reveals ancestral predisposition of the termite-cultivated fungus Termitomyces towards a domesticated lifestyle.</title>
        <authorList>
            <person name="Auxier B."/>
            <person name="Grum-Grzhimaylo A."/>
            <person name="Cardenas M.E."/>
            <person name="Lodge J.D."/>
            <person name="Laessoe T."/>
            <person name="Pedersen O."/>
            <person name="Smith M.E."/>
            <person name="Kuyper T.W."/>
            <person name="Franco-Molano E.A."/>
            <person name="Baroni T.J."/>
            <person name="Aanen D.K."/>
        </authorList>
    </citation>
    <scope>NUCLEOTIDE SEQUENCE</scope>
    <source>
        <strain evidence="4">AP01</strain>
        <tissue evidence="4">Mycelium</tissue>
    </source>
</reference>
<evidence type="ECO:0000256" key="2">
    <source>
        <dbReference type="ARBA" id="ARBA00006617"/>
    </source>
</evidence>
<gene>
    <name evidence="4" type="ORF">DXG03_005559</name>
</gene>
<protein>
    <recommendedName>
        <fullName evidence="3">NAD(P)-binding domain-containing protein</fullName>
    </recommendedName>
</protein>
<dbReference type="OrthoDB" id="430436at2759"/>
<evidence type="ECO:0000313" key="4">
    <source>
        <dbReference type="EMBL" id="KAG5641295.1"/>
    </source>
</evidence>
<dbReference type="InterPro" id="IPR016040">
    <property type="entry name" value="NAD(P)-bd_dom"/>
</dbReference>
<name>A0A9P7K9U8_9AGAR</name>
<dbReference type="Pfam" id="PF13460">
    <property type="entry name" value="NAD_binding_10"/>
    <property type="match status" value="1"/>
</dbReference>
<evidence type="ECO:0000256" key="1">
    <source>
        <dbReference type="ARBA" id="ARBA00004450"/>
    </source>
</evidence>
<dbReference type="PANTHER" id="PTHR14097">
    <property type="entry name" value="OXIDOREDUCTASE HTATIP2"/>
    <property type="match status" value="1"/>
</dbReference>
<accession>A0A9P7K9U8</accession>
<dbReference type="Proteomes" id="UP000775547">
    <property type="component" value="Unassembled WGS sequence"/>
</dbReference>
<sequence length="242" mass="25398">MSGKTALLLGATGAVGKKVLTELLRSPDFTKVAEYGRRVTDVGAITTGKDKLVQKTIDFEKLGESGLKDGKWDVVFIALGTTRNAAGSAEAFEKIDREYVLNAAREAKVDTLDQRLVYVSSAGANSKSSFLYPRSKGLTENGLAALGYNDTIIFRPGFLAGAGRPQSNLAASALPPVASFLSLFSNRIQIQTATLAKSIIKAGLLGSSELPAAVRATKEGQEGATFTVIDNPGALTLAAESK</sequence>
<comment type="caution">
    <text evidence="4">The sequence shown here is derived from an EMBL/GenBank/DDBJ whole genome shotgun (WGS) entry which is preliminary data.</text>
</comment>
<dbReference type="InterPro" id="IPR036291">
    <property type="entry name" value="NAD(P)-bd_dom_sf"/>
</dbReference>
<evidence type="ECO:0000259" key="3">
    <source>
        <dbReference type="Pfam" id="PF13460"/>
    </source>
</evidence>
<feature type="domain" description="NAD(P)-binding" evidence="3">
    <location>
        <begin position="10"/>
        <end position="151"/>
    </location>
</feature>
<dbReference type="AlphaFoldDB" id="A0A9P7K9U8"/>
<dbReference type="EMBL" id="JABCKV010000342">
    <property type="protein sequence ID" value="KAG5641295.1"/>
    <property type="molecule type" value="Genomic_DNA"/>
</dbReference>
<proteinExistence type="inferred from homology"/>
<evidence type="ECO:0000313" key="5">
    <source>
        <dbReference type="Proteomes" id="UP000775547"/>
    </source>
</evidence>
<dbReference type="SUPFAM" id="SSF51735">
    <property type="entry name" value="NAD(P)-binding Rossmann-fold domains"/>
    <property type="match status" value="1"/>
</dbReference>
<reference evidence="4" key="1">
    <citation type="submission" date="2020-07" db="EMBL/GenBank/DDBJ databases">
        <authorList>
            <person name="Nieuwenhuis M."/>
            <person name="Van De Peppel L.J.J."/>
        </authorList>
    </citation>
    <scope>NUCLEOTIDE SEQUENCE</scope>
    <source>
        <strain evidence="4">AP01</strain>
        <tissue evidence="4">Mycelium</tissue>
    </source>
</reference>
<dbReference type="PANTHER" id="PTHR14097:SF7">
    <property type="entry name" value="OXIDOREDUCTASE HTATIP2"/>
    <property type="match status" value="1"/>
</dbReference>
<dbReference type="GO" id="GO:0051170">
    <property type="term" value="P:import into nucleus"/>
    <property type="evidence" value="ECO:0007669"/>
    <property type="project" value="TreeGrafter"/>
</dbReference>
<dbReference type="Gene3D" id="3.40.50.720">
    <property type="entry name" value="NAD(P)-binding Rossmann-like Domain"/>
    <property type="match status" value="1"/>
</dbReference>
<keyword evidence="5" id="KW-1185">Reference proteome</keyword>